<proteinExistence type="predicted"/>
<evidence type="ECO:0000313" key="2">
    <source>
        <dbReference type="EMBL" id="GAA5154280.1"/>
    </source>
</evidence>
<keyword evidence="3" id="KW-1185">Reference proteome</keyword>
<sequence length="396" mass="43807">MPQKRVRLSRARRNAGLTQEELAYRLGIDRSTVGRWEGGATEPSVWLRPKLARLLGINRNELSSLLATDVPSRPLVEISDDEAIPVERDHFRLALDDARRYLDSSVVDSFHRQLEAHMTADGAKGPTSTLPAVLGVVSVVEQHAREVKPAVRRELLRVGARGAEFAGWLYRDAYRPDLALYWRDRAAEWALEAGDWAMQGYILLKKSQSAWDDRDALRMLTLAQAAQHGPWTLPPLVAAEASQQEARGLAMTGETHGSVERKLDEAHELLASADSTQRHPEKLGSHYTLELLTMQSAICYCEGGQPTRAVEVYASCLDKQPFSYRDRGYFLSLQAGALALAGAPDDATNTATTALKVARETSSRRTTQELVRVCGLLAPWRHRPAVRELAGALGSQ</sequence>
<accession>A0ABP9Q0X8</accession>
<organism evidence="2 3">
    <name type="scientific">Pseudonocardia eucalypti</name>
    <dbReference type="NCBI Taxonomy" id="648755"/>
    <lineage>
        <taxon>Bacteria</taxon>
        <taxon>Bacillati</taxon>
        <taxon>Actinomycetota</taxon>
        <taxon>Actinomycetes</taxon>
        <taxon>Pseudonocardiales</taxon>
        <taxon>Pseudonocardiaceae</taxon>
        <taxon>Pseudonocardia</taxon>
    </lineage>
</organism>
<comment type="caution">
    <text evidence="2">The sequence shown here is derived from an EMBL/GenBank/DDBJ whole genome shotgun (WGS) entry which is preliminary data.</text>
</comment>
<dbReference type="RefSeq" id="WP_185061616.1">
    <property type="nucleotide sequence ID" value="NZ_BAABJP010000008.1"/>
</dbReference>
<reference evidence="3" key="1">
    <citation type="journal article" date="2019" name="Int. J. Syst. Evol. Microbiol.">
        <title>The Global Catalogue of Microorganisms (GCM) 10K type strain sequencing project: providing services to taxonomists for standard genome sequencing and annotation.</title>
        <authorList>
            <consortium name="The Broad Institute Genomics Platform"/>
            <consortium name="The Broad Institute Genome Sequencing Center for Infectious Disease"/>
            <person name="Wu L."/>
            <person name="Ma J."/>
        </authorList>
    </citation>
    <scope>NUCLEOTIDE SEQUENCE [LARGE SCALE GENOMIC DNA]</scope>
    <source>
        <strain evidence="3">JCM 18303</strain>
    </source>
</reference>
<gene>
    <name evidence="2" type="ORF">GCM10023321_25830</name>
</gene>
<dbReference type="SUPFAM" id="SSF47413">
    <property type="entry name" value="lambda repressor-like DNA-binding domains"/>
    <property type="match status" value="1"/>
</dbReference>
<dbReference type="InterPro" id="IPR001387">
    <property type="entry name" value="Cro/C1-type_HTH"/>
</dbReference>
<name>A0ABP9Q0X8_9PSEU</name>
<dbReference type="Pfam" id="PF13560">
    <property type="entry name" value="HTH_31"/>
    <property type="match status" value="1"/>
</dbReference>
<protein>
    <recommendedName>
        <fullName evidence="1">HTH cro/C1-type domain-containing protein</fullName>
    </recommendedName>
</protein>
<dbReference type="CDD" id="cd00093">
    <property type="entry name" value="HTH_XRE"/>
    <property type="match status" value="1"/>
</dbReference>
<dbReference type="Gene3D" id="1.10.260.40">
    <property type="entry name" value="lambda repressor-like DNA-binding domains"/>
    <property type="match status" value="1"/>
</dbReference>
<feature type="domain" description="HTH cro/C1-type" evidence="1">
    <location>
        <begin position="8"/>
        <end position="62"/>
    </location>
</feature>
<dbReference type="EMBL" id="BAABJP010000008">
    <property type="protein sequence ID" value="GAA5154280.1"/>
    <property type="molecule type" value="Genomic_DNA"/>
</dbReference>
<dbReference type="Proteomes" id="UP001428817">
    <property type="component" value="Unassembled WGS sequence"/>
</dbReference>
<dbReference type="InterPro" id="IPR010982">
    <property type="entry name" value="Lambda_DNA-bd_dom_sf"/>
</dbReference>
<evidence type="ECO:0000313" key="3">
    <source>
        <dbReference type="Proteomes" id="UP001428817"/>
    </source>
</evidence>
<dbReference type="PROSITE" id="PS50943">
    <property type="entry name" value="HTH_CROC1"/>
    <property type="match status" value="1"/>
</dbReference>
<evidence type="ECO:0000259" key="1">
    <source>
        <dbReference type="PROSITE" id="PS50943"/>
    </source>
</evidence>
<dbReference type="SMART" id="SM00530">
    <property type="entry name" value="HTH_XRE"/>
    <property type="match status" value="1"/>
</dbReference>